<dbReference type="OrthoDB" id="4181393at2"/>
<organism evidence="1 2">
    <name type="scientific">Streptomyces adustus</name>
    <dbReference type="NCBI Taxonomy" id="1609272"/>
    <lineage>
        <taxon>Bacteria</taxon>
        <taxon>Bacillati</taxon>
        <taxon>Actinomycetota</taxon>
        <taxon>Actinomycetes</taxon>
        <taxon>Kitasatosporales</taxon>
        <taxon>Streptomycetaceae</taxon>
        <taxon>Streptomyces</taxon>
    </lineage>
</organism>
<accession>A0A5N8VVH1</accession>
<dbReference type="AlphaFoldDB" id="A0A5N8VVH1"/>
<reference evidence="1 2" key="1">
    <citation type="submission" date="2019-07" db="EMBL/GenBank/DDBJ databases">
        <title>New species of Amycolatopsis and Streptomyces.</title>
        <authorList>
            <person name="Duangmal K."/>
            <person name="Teo W.F.A."/>
            <person name="Lipun K."/>
        </authorList>
    </citation>
    <scope>NUCLEOTIDE SEQUENCE [LARGE SCALE GENOMIC DNA]</scope>
    <source>
        <strain evidence="1 2">NBRC 109810</strain>
    </source>
</reference>
<dbReference type="EMBL" id="VJZD01000411">
    <property type="protein sequence ID" value="MPY38048.1"/>
    <property type="molecule type" value="Genomic_DNA"/>
</dbReference>
<dbReference type="Proteomes" id="UP000325849">
    <property type="component" value="Unassembled WGS sequence"/>
</dbReference>
<comment type="caution">
    <text evidence="1">The sequence shown here is derived from an EMBL/GenBank/DDBJ whole genome shotgun (WGS) entry which is preliminary data.</text>
</comment>
<keyword evidence="2" id="KW-1185">Reference proteome</keyword>
<gene>
    <name evidence="1" type="ORF">FNH09_44615</name>
</gene>
<evidence type="ECO:0000313" key="2">
    <source>
        <dbReference type="Proteomes" id="UP000325849"/>
    </source>
</evidence>
<name>A0A5N8VVH1_9ACTN</name>
<evidence type="ECO:0000313" key="1">
    <source>
        <dbReference type="EMBL" id="MPY38048.1"/>
    </source>
</evidence>
<protein>
    <submittedName>
        <fullName evidence="1">Uncharacterized protein</fullName>
    </submittedName>
</protein>
<proteinExistence type="predicted"/>
<sequence>MDDPARRKVPAGAVLEVWNFFEDLARGLASAHLLPDQGAVHNGAYDKLFGDECDAWTPEERGAVLELLAAGVELWNTCPVAAGPR</sequence>